<dbReference type="Proteomes" id="UP000886752">
    <property type="component" value="Unassembled WGS sequence"/>
</dbReference>
<reference evidence="3" key="1">
    <citation type="journal article" date="2021" name="PeerJ">
        <title>Extensive microbial diversity within the chicken gut microbiome revealed by metagenomics and culture.</title>
        <authorList>
            <person name="Gilroy R."/>
            <person name="Ravi A."/>
            <person name="Getino M."/>
            <person name="Pursley I."/>
            <person name="Horton D.L."/>
            <person name="Alikhan N.F."/>
            <person name="Baker D."/>
            <person name="Gharbi K."/>
            <person name="Hall N."/>
            <person name="Watson M."/>
            <person name="Adriaenssens E.M."/>
            <person name="Foster-Nyarko E."/>
            <person name="Jarju S."/>
            <person name="Secka A."/>
            <person name="Antonio M."/>
            <person name="Oren A."/>
            <person name="Chaudhuri R.R."/>
            <person name="La Ragione R."/>
            <person name="Hildebrand F."/>
            <person name="Pallen M.J."/>
        </authorList>
    </citation>
    <scope>NUCLEOTIDE SEQUENCE</scope>
    <source>
        <strain evidence="3">ChiHecec2B26-446</strain>
    </source>
</reference>
<feature type="domain" description="Prephenate/arogenate dehydrogenase" evidence="2">
    <location>
        <begin position="13"/>
        <end position="259"/>
    </location>
</feature>
<dbReference type="GO" id="GO:0006571">
    <property type="term" value="P:tyrosine biosynthetic process"/>
    <property type="evidence" value="ECO:0007669"/>
    <property type="project" value="InterPro"/>
</dbReference>
<dbReference type="SUPFAM" id="SSF51735">
    <property type="entry name" value="NAD(P)-binding Rossmann-fold domains"/>
    <property type="match status" value="1"/>
</dbReference>
<proteinExistence type="predicted"/>
<dbReference type="InterPro" id="IPR036291">
    <property type="entry name" value="NAD(P)-bd_dom_sf"/>
</dbReference>
<dbReference type="InterPro" id="IPR050812">
    <property type="entry name" value="Preph/Arog_dehydrog"/>
</dbReference>
<dbReference type="EMBL" id="DXHV01000063">
    <property type="protein sequence ID" value="HIW00861.1"/>
    <property type="molecule type" value="Genomic_DNA"/>
</dbReference>
<dbReference type="AlphaFoldDB" id="A0A9D1TQW7"/>
<keyword evidence="1" id="KW-0560">Oxidoreductase</keyword>
<protein>
    <submittedName>
        <fullName evidence="3">Prephenate dehydrogenase/arogenate dehydrogenase family protein</fullName>
    </submittedName>
</protein>
<dbReference type="Gene3D" id="3.40.50.720">
    <property type="entry name" value="NAD(P)-binding Rossmann-like Domain"/>
    <property type="match status" value="1"/>
</dbReference>
<accession>A0A9D1TQW7</accession>
<evidence type="ECO:0000259" key="2">
    <source>
        <dbReference type="PROSITE" id="PS51176"/>
    </source>
</evidence>
<dbReference type="PANTHER" id="PTHR21363:SF0">
    <property type="entry name" value="PREPHENATE DEHYDROGENASE [NADP(+)]"/>
    <property type="match status" value="1"/>
</dbReference>
<dbReference type="GO" id="GO:0008977">
    <property type="term" value="F:prephenate dehydrogenase (NAD+) activity"/>
    <property type="evidence" value="ECO:0007669"/>
    <property type="project" value="InterPro"/>
</dbReference>
<sequence>MTDHFSRELTARDSIVIVGSTGRMGSMLLREGAAHGLGMTGIDKPLDNLEPLQAARLVIVCVPAAVFEQTLHTICPAMPKTAVLCDITSVKVAPVAQMLHCWSGDIVGTHPLFGPQHGMDEDLPIAMVRTPRCSDSSFDLVWTLCEILGWRPFATDAETHDKAMARIQNMNFITSLAYCAQTADDESLREFITPSFRRRLVAARKLLTEDGAMFAGLFEANPYSQQAVRQFSKLLSLASAGDIDLLLSKARRWWTRESA</sequence>
<dbReference type="InterPro" id="IPR008927">
    <property type="entry name" value="6-PGluconate_DH-like_C_sf"/>
</dbReference>
<dbReference type="InterPro" id="IPR046826">
    <property type="entry name" value="PDH_N"/>
</dbReference>
<gene>
    <name evidence="3" type="ORF">H9894_06695</name>
</gene>
<dbReference type="PROSITE" id="PS51176">
    <property type="entry name" value="PDH_ADH"/>
    <property type="match status" value="1"/>
</dbReference>
<dbReference type="GO" id="GO:0070403">
    <property type="term" value="F:NAD+ binding"/>
    <property type="evidence" value="ECO:0007669"/>
    <property type="project" value="InterPro"/>
</dbReference>
<dbReference type="InterPro" id="IPR003099">
    <property type="entry name" value="Prephen_DH"/>
</dbReference>
<evidence type="ECO:0000313" key="3">
    <source>
        <dbReference type="EMBL" id="HIW00861.1"/>
    </source>
</evidence>
<evidence type="ECO:0000256" key="1">
    <source>
        <dbReference type="ARBA" id="ARBA00023002"/>
    </source>
</evidence>
<comment type="caution">
    <text evidence="3">The sequence shown here is derived from an EMBL/GenBank/DDBJ whole genome shotgun (WGS) entry which is preliminary data.</text>
</comment>
<dbReference type="Pfam" id="PF02153">
    <property type="entry name" value="PDH_N"/>
    <property type="match status" value="1"/>
</dbReference>
<dbReference type="SUPFAM" id="SSF48179">
    <property type="entry name" value="6-phosphogluconate dehydrogenase C-terminal domain-like"/>
    <property type="match status" value="1"/>
</dbReference>
<dbReference type="PANTHER" id="PTHR21363">
    <property type="entry name" value="PREPHENATE DEHYDROGENASE"/>
    <property type="match status" value="1"/>
</dbReference>
<dbReference type="GO" id="GO:0004665">
    <property type="term" value="F:prephenate dehydrogenase (NADP+) activity"/>
    <property type="evidence" value="ECO:0007669"/>
    <property type="project" value="InterPro"/>
</dbReference>
<evidence type="ECO:0000313" key="4">
    <source>
        <dbReference type="Proteomes" id="UP000886752"/>
    </source>
</evidence>
<reference evidence="3" key="2">
    <citation type="submission" date="2021-04" db="EMBL/GenBank/DDBJ databases">
        <authorList>
            <person name="Gilroy R."/>
        </authorList>
    </citation>
    <scope>NUCLEOTIDE SEQUENCE</scope>
    <source>
        <strain evidence="3">ChiHecec2B26-446</strain>
    </source>
</reference>
<organism evidence="3 4">
    <name type="scientific">Candidatus Desulfovibrio intestinipullorum</name>
    <dbReference type="NCBI Taxonomy" id="2838536"/>
    <lineage>
        <taxon>Bacteria</taxon>
        <taxon>Pseudomonadati</taxon>
        <taxon>Thermodesulfobacteriota</taxon>
        <taxon>Desulfovibrionia</taxon>
        <taxon>Desulfovibrionales</taxon>
        <taxon>Desulfovibrionaceae</taxon>
        <taxon>Desulfovibrio</taxon>
    </lineage>
</organism>
<name>A0A9D1TQW7_9BACT</name>